<dbReference type="InParanoid" id="A0A1V8SJ83"/>
<feature type="transmembrane region" description="Helical" evidence="1">
    <location>
        <begin position="28"/>
        <end position="51"/>
    </location>
</feature>
<evidence type="ECO:0000313" key="2">
    <source>
        <dbReference type="EMBL" id="OQN99192.1"/>
    </source>
</evidence>
<evidence type="ECO:0000256" key="1">
    <source>
        <dbReference type="SAM" id="Phobius"/>
    </source>
</evidence>
<proteinExistence type="predicted"/>
<keyword evidence="1" id="KW-0472">Membrane</keyword>
<dbReference type="EMBL" id="NAJO01000041">
    <property type="protein sequence ID" value="OQN99192.1"/>
    <property type="molecule type" value="Genomic_DNA"/>
</dbReference>
<keyword evidence="3" id="KW-1185">Reference proteome</keyword>
<reference evidence="3" key="1">
    <citation type="submission" date="2017-03" db="EMBL/GenBank/DDBJ databases">
        <title>Genomes of endolithic fungi from Antarctica.</title>
        <authorList>
            <person name="Coleine C."/>
            <person name="Masonjones S."/>
            <person name="Stajich J.E."/>
        </authorList>
    </citation>
    <scope>NUCLEOTIDE SEQUENCE [LARGE SCALE GENOMIC DNA]</scope>
    <source>
        <strain evidence="3">CCFEE 5527</strain>
    </source>
</reference>
<name>A0A1V8SJ83_9PEZI</name>
<sequence length="159" mass="18060">MSPAPITSSSITCDVLSPNYITLERSTFIAALTTCVLITLLSLTALAIIALREHNRRKRDKSARDQGRKSRYVNRISTIRKEVDTSFSSQYNGCLYVEPENPYLQPQSPVETQHEEWPSVFEVPAVPAVPTEAARVHDRDRKGRSLVFDGRKGQWFPRR</sequence>
<keyword evidence="1" id="KW-0812">Transmembrane</keyword>
<organism evidence="2 3">
    <name type="scientific">Cryoendolithus antarcticus</name>
    <dbReference type="NCBI Taxonomy" id="1507870"/>
    <lineage>
        <taxon>Eukaryota</taxon>
        <taxon>Fungi</taxon>
        <taxon>Dikarya</taxon>
        <taxon>Ascomycota</taxon>
        <taxon>Pezizomycotina</taxon>
        <taxon>Dothideomycetes</taxon>
        <taxon>Dothideomycetidae</taxon>
        <taxon>Cladosporiales</taxon>
        <taxon>Cladosporiaceae</taxon>
        <taxon>Cryoendolithus</taxon>
    </lineage>
</organism>
<dbReference type="AlphaFoldDB" id="A0A1V8SJ83"/>
<gene>
    <name evidence="2" type="ORF">B0A48_15041</name>
</gene>
<dbReference type="Proteomes" id="UP000192596">
    <property type="component" value="Unassembled WGS sequence"/>
</dbReference>
<protein>
    <submittedName>
        <fullName evidence="2">Uncharacterized protein</fullName>
    </submittedName>
</protein>
<accession>A0A1V8SJ83</accession>
<evidence type="ECO:0000313" key="3">
    <source>
        <dbReference type="Proteomes" id="UP000192596"/>
    </source>
</evidence>
<keyword evidence="1" id="KW-1133">Transmembrane helix</keyword>
<comment type="caution">
    <text evidence="2">The sequence shown here is derived from an EMBL/GenBank/DDBJ whole genome shotgun (WGS) entry which is preliminary data.</text>
</comment>